<sequence>MTTTRFVQINVDVQNDFCPGGSLGVQEGDQVVAPLNALARSVRAAGGMVIHTGDFHPPQTSHFDTWPVHCLVDTPGSDLHAALDVQPADLLIRKGTDANDDAYSGFDGHDAAGRSLAEVLGPGPVTVFVGGLATDYCVKATVLDALKQPGVTAYAVTDAMRAVNVQPGDGDAAIAQMVAAGARPITAAEAARLVETTQHRGA</sequence>
<proteinExistence type="inferred from homology"/>
<dbReference type="InterPro" id="IPR000868">
    <property type="entry name" value="Isochorismatase-like_dom"/>
</dbReference>
<evidence type="ECO:0000256" key="3">
    <source>
        <dbReference type="ARBA" id="ARBA00022723"/>
    </source>
</evidence>
<dbReference type="InterPro" id="IPR052347">
    <property type="entry name" value="Isochorismatase_Nicotinamidase"/>
</dbReference>
<evidence type="ECO:0000256" key="5">
    <source>
        <dbReference type="ARBA" id="ARBA00037900"/>
    </source>
</evidence>
<gene>
    <name evidence="9" type="ORF">ACFSR9_08180</name>
</gene>
<keyword evidence="2" id="KW-0662">Pyridine nucleotide biosynthesis</keyword>
<reference evidence="10" key="1">
    <citation type="journal article" date="2019" name="Int. J. Syst. Evol. Microbiol.">
        <title>The Global Catalogue of Microorganisms (GCM) 10K type strain sequencing project: providing services to taxonomists for standard genome sequencing and annotation.</title>
        <authorList>
            <consortium name="The Broad Institute Genomics Platform"/>
            <consortium name="The Broad Institute Genome Sequencing Center for Infectious Disease"/>
            <person name="Wu L."/>
            <person name="Ma J."/>
        </authorList>
    </citation>
    <scope>NUCLEOTIDE SEQUENCE [LARGE SCALE GENOMIC DNA]</scope>
    <source>
        <strain evidence="10">KCTC 33842</strain>
    </source>
</reference>
<accession>A0ABW5P4M1</accession>
<dbReference type="Gene3D" id="3.40.50.850">
    <property type="entry name" value="Isochorismatase-like"/>
    <property type="match status" value="1"/>
</dbReference>
<evidence type="ECO:0000256" key="4">
    <source>
        <dbReference type="ARBA" id="ARBA00022801"/>
    </source>
</evidence>
<name>A0ABW5P4M1_9DEIO</name>
<organism evidence="9 10">
    <name type="scientific">Deinococcus taklimakanensis</name>
    <dbReference type="NCBI Taxonomy" id="536443"/>
    <lineage>
        <taxon>Bacteria</taxon>
        <taxon>Thermotogati</taxon>
        <taxon>Deinococcota</taxon>
        <taxon>Deinococci</taxon>
        <taxon>Deinococcales</taxon>
        <taxon>Deinococcaceae</taxon>
        <taxon>Deinococcus</taxon>
    </lineage>
</organism>
<comment type="pathway">
    <text evidence="5">Cofactor biosynthesis; nicotinate biosynthesis; nicotinate from nicotinamide: step 1/1.</text>
</comment>
<dbReference type="RefSeq" id="WP_386844759.1">
    <property type="nucleotide sequence ID" value="NZ_JBHUMK010000036.1"/>
</dbReference>
<keyword evidence="10" id="KW-1185">Reference proteome</keyword>
<keyword evidence="3" id="KW-0479">Metal-binding</keyword>
<dbReference type="SUPFAM" id="SSF52499">
    <property type="entry name" value="Isochorismatase-like hydrolases"/>
    <property type="match status" value="1"/>
</dbReference>
<feature type="domain" description="Isochorismatase-like" evidence="8">
    <location>
        <begin position="9"/>
        <end position="189"/>
    </location>
</feature>
<evidence type="ECO:0000256" key="6">
    <source>
        <dbReference type="ARBA" id="ARBA00039017"/>
    </source>
</evidence>
<dbReference type="PANTHER" id="PTHR11080">
    <property type="entry name" value="PYRAZINAMIDASE/NICOTINAMIDASE"/>
    <property type="match status" value="1"/>
</dbReference>
<dbReference type="PANTHER" id="PTHR11080:SF2">
    <property type="entry name" value="LD05707P"/>
    <property type="match status" value="1"/>
</dbReference>
<protein>
    <recommendedName>
        <fullName evidence="6">nicotinamidase</fullName>
        <ecNumber evidence="6">3.5.1.19</ecNumber>
    </recommendedName>
    <alternativeName>
        <fullName evidence="7">Nicotinamide deamidase</fullName>
    </alternativeName>
</protein>
<evidence type="ECO:0000313" key="10">
    <source>
        <dbReference type="Proteomes" id="UP001597475"/>
    </source>
</evidence>
<evidence type="ECO:0000256" key="2">
    <source>
        <dbReference type="ARBA" id="ARBA00022642"/>
    </source>
</evidence>
<keyword evidence="4" id="KW-0378">Hydrolase</keyword>
<dbReference type="Proteomes" id="UP001597475">
    <property type="component" value="Unassembled WGS sequence"/>
</dbReference>
<evidence type="ECO:0000259" key="8">
    <source>
        <dbReference type="Pfam" id="PF00857"/>
    </source>
</evidence>
<comment type="caution">
    <text evidence="9">The sequence shown here is derived from an EMBL/GenBank/DDBJ whole genome shotgun (WGS) entry which is preliminary data.</text>
</comment>
<evidence type="ECO:0000256" key="7">
    <source>
        <dbReference type="ARBA" id="ARBA00043224"/>
    </source>
</evidence>
<dbReference type="EMBL" id="JBHUMK010000036">
    <property type="protein sequence ID" value="MFD2609410.1"/>
    <property type="molecule type" value="Genomic_DNA"/>
</dbReference>
<dbReference type="EC" id="3.5.1.19" evidence="6"/>
<comment type="similarity">
    <text evidence="1">Belongs to the isochorismatase family.</text>
</comment>
<dbReference type="InterPro" id="IPR036380">
    <property type="entry name" value="Isochorismatase-like_sf"/>
</dbReference>
<dbReference type="Pfam" id="PF00857">
    <property type="entry name" value="Isochorismatase"/>
    <property type="match status" value="1"/>
</dbReference>
<evidence type="ECO:0000313" key="9">
    <source>
        <dbReference type="EMBL" id="MFD2609410.1"/>
    </source>
</evidence>
<evidence type="ECO:0000256" key="1">
    <source>
        <dbReference type="ARBA" id="ARBA00006336"/>
    </source>
</evidence>